<evidence type="ECO:0000313" key="6">
    <source>
        <dbReference type="EMBL" id="WDI30606.1"/>
    </source>
</evidence>
<evidence type="ECO:0000256" key="1">
    <source>
        <dbReference type="ARBA" id="ARBA00005495"/>
    </source>
</evidence>
<dbReference type="GO" id="GO:0046872">
    <property type="term" value="F:metal ion binding"/>
    <property type="evidence" value="ECO:0007669"/>
    <property type="project" value="UniProtKB-KW"/>
</dbReference>
<dbReference type="InterPro" id="IPR011057">
    <property type="entry name" value="Mss4-like_sf"/>
</dbReference>
<dbReference type="InterPro" id="IPR006913">
    <property type="entry name" value="CENP-V/GFA"/>
</dbReference>
<comment type="similarity">
    <text evidence="1">Belongs to the Gfa family.</text>
</comment>
<evidence type="ECO:0000256" key="3">
    <source>
        <dbReference type="ARBA" id="ARBA00022833"/>
    </source>
</evidence>
<proteinExistence type="inferred from homology"/>
<keyword evidence="2" id="KW-0479">Metal-binding</keyword>
<dbReference type="Pfam" id="PF04828">
    <property type="entry name" value="GFA"/>
    <property type="match status" value="1"/>
</dbReference>
<feature type="domain" description="CENP-V/GFA" evidence="5">
    <location>
        <begin position="4"/>
        <end position="123"/>
    </location>
</feature>
<dbReference type="Gene3D" id="3.90.1590.10">
    <property type="entry name" value="glutathione-dependent formaldehyde- activating enzyme (gfa)"/>
    <property type="match status" value="1"/>
</dbReference>
<sequence length="125" mass="14292">MTQKTGRCMCGAIEYIFEADRKDVIVCHCGQCRQWSGHLWASVNAAFDKLEITKGMDRLRWFRSSDAARRGFCRECGSALFWHGDKIEGRKERIAIAAGTVNAPTDFYQGEHIFQDDKGDYYEIA</sequence>
<dbReference type="PANTHER" id="PTHR33337">
    <property type="entry name" value="GFA DOMAIN-CONTAINING PROTEIN"/>
    <property type="match status" value="1"/>
</dbReference>
<organism evidence="6 7">
    <name type="scientific">Hyphococcus flavus</name>
    <dbReference type="NCBI Taxonomy" id="1866326"/>
    <lineage>
        <taxon>Bacteria</taxon>
        <taxon>Pseudomonadati</taxon>
        <taxon>Pseudomonadota</taxon>
        <taxon>Alphaproteobacteria</taxon>
        <taxon>Parvularculales</taxon>
        <taxon>Parvularculaceae</taxon>
        <taxon>Hyphococcus</taxon>
    </lineage>
</organism>
<dbReference type="PANTHER" id="PTHR33337:SF40">
    <property type="entry name" value="CENP-V_GFA DOMAIN-CONTAINING PROTEIN-RELATED"/>
    <property type="match status" value="1"/>
</dbReference>
<keyword evidence="4" id="KW-0456">Lyase</keyword>
<keyword evidence="7" id="KW-1185">Reference proteome</keyword>
<gene>
    <name evidence="6" type="ORF">PUV54_11635</name>
</gene>
<dbReference type="SUPFAM" id="SSF51316">
    <property type="entry name" value="Mss4-like"/>
    <property type="match status" value="1"/>
</dbReference>
<keyword evidence="3" id="KW-0862">Zinc</keyword>
<accession>A0AAE9ZGV4</accession>
<dbReference type="AlphaFoldDB" id="A0AAE9ZGV4"/>
<protein>
    <submittedName>
        <fullName evidence="6">GFA family protein</fullName>
    </submittedName>
</protein>
<dbReference type="EMBL" id="CP118166">
    <property type="protein sequence ID" value="WDI30606.1"/>
    <property type="molecule type" value="Genomic_DNA"/>
</dbReference>
<evidence type="ECO:0000313" key="7">
    <source>
        <dbReference type="Proteomes" id="UP001214043"/>
    </source>
</evidence>
<evidence type="ECO:0000259" key="5">
    <source>
        <dbReference type="PROSITE" id="PS51891"/>
    </source>
</evidence>
<evidence type="ECO:0000256" key="4">
    <source>
        <dbReference type="ARBA" id="ARBA00023239"/>
    </source>
</evidence>
<dbReference type="RefSeq" id="WP_274492415.1">
    <property type="nucleotide sequence ID" value="NZ_CP118166.1"/>
</dbReference>
<dbReference type="KEGG" id="hfl:PUV54_11635"/>
<evidence type="ECO:0000256" key="2">
    <source>
        <dbReference type="ARBA" id="ARBA00022723"/>
    </source>
</evidence>
<dbReference type="Proteomes" id="UP001214043">
    <property type="component" value="Chromosome"/>
</dbReference>
<dbReference type="GO" id="GO:0016846">
    <property type="term" value="F:carbon-sulfur lyase activity"/>
    <property type="evidence" value="ECO:0007669"/>
    <property type="project" value="InterPro"/>
</dbReference>
<reference evidence="6" key="1">
    <citation type="submission" date="2023-02" db="EMBL/GenBank/DDBJ databases">
        <title>Genome sequence of Hyphococcus flavus.</title>
        <authorList>
            <person name="Rong J.-C."/>
            <person name="Zhao Q."/>
            <person name="Yi M."/>
            <person name="Wu J.-Y."/>
        </authorList>
    </citation>
    <scope>NUCLEOTIDE SEQUENCE</scope>
    <source>
        <strain evidence="6">MCCC 1K03223</strain>
    </source>
</reference>
<dbReference type="PROSITE" id="PS51891">
    <property type="entry name" value="CENP_V_GFA"/>
    <property type="match status" value="1"/>
</dbReference>
<name>A0AAE9ZGV4_9PROT</name>